<evidence type="ECO:0000313" key="10">
    <source>
        <dbReference type="EMBL" id="ASU82819.1"/>
    </source>
</evidence>
<feature type="compositionally biased region" description="Basic and acidic residues" evidence="8">
    <location>
        <begin position="1"/>
        <end position="11"/>
    </location>
</feature>
<evidence type="ECO:0000256" key="2">
    <source>
        <dbReference type="ARBA" id="ARBA00022448"/>
    </source>
</evidence>
<dbReference type="Pfam" id="PF00528">
    <property type="entry name" value="BPD_transp_1"/>
    <property type="match status" value="1"/>
</dbReference>
<sequence length="282" mass="29635">MRTPVTRERSQRSSTPPSLPPSAATAVPKRGRDAAWQRWISPVALLVLWQLGASAGVIPERLLPPPSAIAATGIDLMRDGTLLSAVGTSLQRVLAGFAAGAVVGTACAVVAGISRWGEKLVDPPLQMLRAVPILGLIPLFILWFGIGETPKITLVAIAVAVPLYINTVAGIHAVDAKHIEVARVLGLGRAAVVRHVVLPGALPGLLTGLRLSLGGAWLALIVAEQINADAGLGFMINSAREFLRTDTVVLGLVVYSLLGLATDALVRLLERRALSWRRGINA</sequence>
<feature type="transmembrane region" description="Helical" evidence="7">
    <location>
        <begin position="152"/>
        <end position="174"/>
    </location>
</feature>
<accession>A0A223S468</accession>
<keyword evidence="6 7" id="KW-0472">Membrane</keyword>
<proteinExistence type="inferred from homology"/>
<evidence type="ECO:0000256" key="4">
    <source>
        <dbReference type="ARBA" id="ARBA00022692"/>
    </source>
</evidence>
<dbReference type="PROSITE" id="PS50928">
    <property type="entry name" value="ABC_TM1"/>
    <property type="match status" value="1"/>
</dbReference>
<dbReference type="Gene3D" id="1.10.3720.10">
    <property type="entry name" value="MetI-like"/>
    <property type="match status" value="1"/>
</dbReference>
<dbReference type="Proteomes" id="UP000215005">
    <property type="component" value="Chromosome"/>
</dbReference>
<dbReference type="KEGG" id="ngv:CDO52_08525"/>
<evidence type="ECO:0000256" key="6">
    <source>
        <dbReference type="ARBA" id="ARBA00023136"/>
    </source>
</evidence>
<evidence type="ECO:0000256" key="1">
    <source>
        <dbReference type="ARBA" id="ARBA00004651"/>
    </source>
</evidence>
<keyword evidence="3" id="KW-1003">Cell membrane</keyword>
<dbReference type="InterPro" id="IPR000515">
    <property type="entry name" value="MetI-like"/>
</dbReference>
<keyword evidence="2 7" id="KW-0813">Transport</keyword>
<feature type="transmembrane region" description="Helical" evidence="7">
    <location>
        <begin position="248"/>
        <end position="269"/>
    </location>
</feature>
<feature type="transmembrane region" description="Helical" evidence="7">
    <location>
        <begin position="128"/>
        <end position="146"/>
    </location>
</feature>
<keyword evidence="4 7" id="KW-0812">Transmembrane</keyword>
<feature type="compositionally biased region" description="Low complexity" evidence="8">
    <location>
        <begin position="13"/>
        <end position="26"/>
    </location>
</feature>
<dbReference type="PANTHER" id="PTHR30151:SF38">
    <property type="entry name" value="ALIPHATIC SULFONATES TRANSPORT PERMEASE PROTEIN SSUC-RELATED"/>
    <property type="match status" value="1"/>
</dbReference>
<comment type="similarity">
    <text evidence="7">Belongs to the binding-protein-dependent transport system permease family.</text>
</comment>
<dbReference type="PANTHER" id="PTHR30151">
    <property type="entry name" value="ALKANE SULFONATE ABC TRANSPORTER-RELATED, MEMBRANE SUBUNIT"/>
    <property type="match status" value="1"/>
</dbReference>
<dbReference type="GO" id="GO:0005886">
    <property type="term" value="C:plasma membrane"/>
    <property type="evidence" value="ECO:0007669"/>
    <property type="project" value="UniProtKB-SubCell"/>
</dbReference>
<keyword evidence="5 7" id="KW-1133">Transmembrane helix</keyword>
<feature type="region of interest" description="Disordered" evidence="8">
    <location>
        <begin position="1"/>
        <end position="26"/>
    </location>
</feature>
<evidence type="ECO:0000256" key="7">
    <source>
        <dbReference type="RuleBase" id="RU363032"/>
    </source>
</evidence>
<protein>
    <submittedName>
        <fullName evidence="10">ABC transporter permease</fullName>
    </submittedName>
</protein>
<dbReference type="GO" id="GO:0042918">
    <property type="term" value="P:alkanesulfonate transmembrane transport"/>
    <property type="evidence" value="ECO:0007669"/>
    <property type="project" value="UniProtKB-ARBA"/>
</dbReference>
<dbReference type="SUPFAM" id="SSF161098">
    <property type="entry name" value="MetI-like"/>
    <property type="match status" value="1"/>
</dbReference>
<evidence type="ECO:0000256" key="5">
    <source>
        <dbReference type="ARBA" id="ARBA00022989"/>
    </source>
</evidence>
<feature type="domain" description="ABC transmembrane type-1" evidence="9">
    <location>
        <begin position="86"/>
        <end position="266"/>
    </location>
</feature>
<feature type="transmembrane region" description="Helical" evidence="7">
    <location>
        <begin position="93"/>
        <end position="116"/>
    </location>
</feature>
<dbReference type="CDD" id="cd06261">
    <property type="entry name" value="TM_PBP2"/>
    <property type="match status" value="1"/>
</dbReference>
<dbReference type="InterPro" id="IPR035906">
    <property type="entry name" value="MetI-like_sf"/>
</dbReference>
<reference evidence="10 11" key="1">
    <citation type="submission" date="2017-08" db="EMBL/GenBank/DDBJ databases">
        <title>The complete genome sequence of Nocardiopsis gilva YIM 90087.</title>
        <authorList>
            <person name="Yin M."/>
            <person name="Tang S."/>
        </authorList>
    </citation>
    <scope>NUCLEOTIDE SEQUENCE [LARGE SCALE GENOMIC DNA]</scope>
    <source>
        <strain evidence="10 11">YIM 90087</strain>
    </source>
</reference>
<gene>
    <name evidence="10" type="ORF">CDO52_08525</name>
</gene>
<evidence type="ECO:0000259" key="9">
    <source>
        <dbReference type="PROSITE" id="PS50928"/>
    </source>
</evidence>
<comment type="subcellular location">
    <subcellularLocation>
        <location evidence="1 7">Cell membrane</location>
        <topology evidence="1 7">Multi-pass membrane protein</topology>
    </subcellularLocation>
</comment>
<evidence type="ECO:0000256" key="3">
    <source>
        <dbReference type="ARBA" id="ARBA00022475"/>
    </source>
</evidence>
<organism evidence="10 11">
    <name type="scientific">Nocardiopsis gilva YIM 90087</name>
    <dbReference type="NCBI Taxonomy" id="1235441"/>
    <lineage>
        <taxon>Bacteria</taxon>
        <taxon>Bacillati</taxon>
        <taxon>Actinomycetota</taxon>
        <taxon>Actinomycetes</taxon>
        <taxon>Streptosporangiales</taxon>
        <taxon>Nocardiopsidaceae</taxon>
        <taxon>Nocardiopsis</taxon>
    </lineage>
</organism>
<keyword evidence="11" id="KW-1185">Reference proteome</keyword>
<dbReference type="AlphaFoldDB" id="A0A223S468"/>
<dbReference type="FunFam" id="1.10.3720.10:FF:000003">
    <property type="entry name" value="Aliphatic sulfonate ABC transporter permease"/>
    <property type="match status" value="1"/>
</dbReference>
<dbReference type="EMBL" id="CP022753">
    <property type="protein sequence ID" value="ASU82819.1"/>
    <property type="molecule type" value="Genomic_DNA"/>
</dbReference>
<evidence type="ECO:0000256" key="8">
    <source>
        <dbReference type="SAM" id="MobiDB-lite"/>
    </source>
</evidence>
<evidence type="ECO:0000313" key="11">
    <source>
        <dbReference type="Proteomes" id="UP000215005"/>
    </source>
</evidence>
<name>A0A223S468_9ACTN</name>